<name>A0A3E2DKE6_9ACTN</name>
<evidence type="ECO:0000256" key="3">
    <source>
        <dbReference type="ARBA" id="ARBA00022989"/>
    </source>
</evidence>
<evidence type="ECO:0000256" key="4">
    <source>
        <dbReference type="ARBA" id="ARBA00023136"/>
    </source>
</evidence>
<dbReference type="SUPFAM" id="SSF52833">
    <property type="entry name" value="Thioredoxin-like"/>
    <property type="match status" value="1"/>
</dbReference>
<protein>
    <recommendedName>
        <fullName evidence="6">Methylamine utilisation protein MauE domain-containing protein</fullName>
    </recommendedName>
</protein>
<keyword evidence="2 5" id="KW-0812">Transmembrane</keyword>
<comment type="caution">
    <text evidence="7">The sequence shown here is derived from an EMBL/GenBank/DDBJ whole genome shotgun (WGS) entry which is preliminary data.</text>
</comment>
<dbReference type="GO" id="GO:0016020">
    <property type="term" value="C:membrane"/>
    <property type="evidence" value="ECO:0007669"/>
    <property type="project" value="UniProtKB-SubCell"/>
</dbReference>
<feature type="transmembrane region" description="Helical" evidence="5">
    <location>
        <begin position="116"/>
        <end position="136"/>
    </location>
</feature>
<feature type="transmembrane region" description="Helical" evidence="5">
    <location>
        <begin position="47"/>
        <end position="68"/>
    </location>
</feature>
<evidence type="ECO:0000313" key="8">
    <source>
        <dbReference type="Proteomes" id="UP000259211"/>
    </source>
</evidence>
<dbReference type="EMBL" id="NOWI01000003">
    <property type="protein sequence ID" value="RFT45879.1"/>
    <property type="molecule type" value="Genomic_DNA"/>
</dbReference>
<dbReference type="Pfam" id="PF07291">
    <property type="entry name" value="MauE"/>
    <property type="match status" value="1"/>
</dbReference>
<evidence type="ECO:0000256" key="1">
    <source>
        <dbReference type="ARBA" id="ARBA00004141"/>
    </source>
</evidence>
<feature type="transmembrane region" description="Helical" evidence="5">
    <location>
        <begin position="75"/>
        <end position="96"/>
    </location>
</feature>
<keyword evidence="4 5" id="KW-0472">Membrane</keyword>
<proteinExistence type="predicted"/>
<comment type="subcellular location">
    <subcellularLocation>
        <location evidence="1">Membrane</location>
        <topology evidence="1">Multi-pass membrane protein</topology>
    </subcellularLocation>
</comment>
<dbReference type="InterPro" id="IPR009908">
    <property type="entry name" value="Methylamine_util_MauE"/>
</dbReference>
<evidence type="ECO:0000256" key="5">
    <source>
        <dbReference type="SAM" id="Phobius"/>
    </source>
</evidence>
<dbReference type="Gene3D" id="3.40.30.10">
    <property type="entry name" value="Glutaredoxin"/>
    <property type="match status" value="1"/>
</dbReference>
<dbReference type="GO" id="GO:0030416">
    <property type="term" value="P:methylamine metabolic process"/>
    <property type="evidence" value="ECO:0007669"/>
    <property type="project" value="InterPro"/>
</dbReference>
<dbReference type="RefSeq" id="WP_117188774.1">
    <property type="nucleotide sequence ID" value="NZ_AP024308.1"/>
</dbReference>
<dbReference type="InterPro" id="IPR036249">
    <property type="entry name" value="Thioredoxin-like_sf"/>
</dbReference>
<dbReference type="AlphaFoldDB" id="A0A3E2DKE6"/>
<dbReference type="Proteomes" id="UP000259211">
    <property type="component" value="Unassembled WGS sequence"/>
</dbReference>
<evidence type="ECO:0000259" key="6">
    <source>
        <dbReference type="Pfam" id="PF07291"/>
    </source>
</evidence>
<sequence>MASVFSGLTLCTVLAAVVLLVSGGSKVQSHDTVSDALDALGLPGSQLPSGVLSMLPWAEIVLGALLLIVGGVFGIVVASCAVALFCLYLGIIIRAVVTIPDPVDCHCFGDLAPGDIGARTIVRNVLLVAASVLALIAAIDDRRPAIERIIKASAGDLWWWLAAVLTVVVVATVLYRPVDDAAEEDDAEEIADYESVPIPLASVTDVEGRTTTLRGLVAQRPVLLIFVSPGCGPCERVMTKAPGWMMLLPEVDVRCLVTSESVREALPESLRPLSLVDKDGSTNLVFEVHGYPTAWLLGVDGRIAGGPQKGPSNIETMVQDMRTALDDVAKESEESGADEVLVD</sequence>
<accession>A0A3E2DKE6</accession>
<gene>
    <name evidence="7" type="ORF">CHT91_03435</name>
</gene>
<keyword evidence="3 5" id="KW-1133">Transmembrane helix</keyword>
<feature type="transmembrane region" description="Helical" evidence="5">
    <location>
        <begin position="157"/>
        <end position="175"/>
    </location>
</feature>
<reference evidence="7 8" key="1">
    <citation type="submission" date="2017-07" db="EMBL/GenBank/DDBJ databases">
        <authorList>
            <person name="Sun Z.S."/>
            <person name="Albrecht U."/>
            <person name="Echele G."/>
            <person name="Lee C.C."/>
        </authorList>
    </citation>
    <scope>NUCLEOTIDE SEQUENCE [LARGE SCALE GENOMIC DNA]</scope>
    <source>
        <strain evidence="7 8">P16-029</strain>
    </source>
</reference>
<organism evidence="7 8">
    <name type="scientific">Cutibacterium avidum</name>
    <dbReference type="NCBI Taxonomy" id="33010"/>
    <lineage>
        <taxon>Bacteria</taxon>
        <taxon>Bacillati</taxon>
        <taxon>Actinomycetota</taxon>
        <taxon>Actinomycetes</taxon>
        <taxon>Propionibacteriales</taxon>
        <taxon>Propionibacteriaceae</taxon>
        <taxon>Cutibacterium</taxon>
    </lineage>
</organism>
<feature type="domain" description="Methylamine utilisation protein MauE" evidence="6">
    <location>
        <begin position="9"/>
        <end position="136"/>
    </location>
</feature>
<evidence type="ECO:0000256" key="2">
    <source>
        <dbReference type="ARBA" id="ARBA00022692"/>
    </source>
</evidence>
<evidence type="ECO:0000313" key="7">
    <source>
        <dbReference type="EMBL" id="RFT45879.1"/>
    </source>
</evidence>